<protein>
    <recommendedName>
        <fullName evidence="3">DUF2716 domain-containing protein</fullName>
    </recommendedName>
</protein>
<evidence type="ECO:0000313" key="2">
    <source>
        <dbReference type="Proteomes" id="UP000572051"/>
    </source>
</evidence>
<evidence type="ECO:0000313" key="1">
    <source>
        <dbReference type="EMBL" id="NYJ32508.1"/>
    </source>
</evidence>
<sequence>MDTHELRAVYDAHARAHVPEQPPLGVVVERDGPLVSVHYGTHAVVDHADTTGADVTGLVRRCQEEARRRTEPVEWRVHSHDGPALAEALLAAGFAPGWERSVLVAPRDALPDAAPPPDHVLLPGTHHYEDQALLLSETSGPHRRALSEQKRDGIRLDNVDLKLVRDGQVRAVAWFQLMAGTPFVAVEGMTTFDPALLSAAAERTRPTMPRAWGWWNSKIRFVVAEADGDLRRSYLDAGFHEVATVRSHHWSPPGVPATERPVRPLFLDPEHDDLWDRFYEKFSFAPSVKVHPGIREPVDSATWFLDGPRPALEQAVVPELLRLARVGEPLYWLDWNHVGCRFDPRRVGGPGRPDVPGQVFPDGDYYIYTTPDLRLGTFGHPWENTLCVFGRDLLDRVEDGITALLGEPTRRGGRSGPPVRRSTP</sequence>
<name>A0A7Z0J7Y5_9ACTN</name>
<keyword evidence="2" id="KW-1185">Reference proteome</keyword>
<proteinExistence type="predicted"/>
<reference evidence="1 2" key="1">
    <citation type="submission" date="2020-07" db="EMBL/GenBank/DDBJ databases">
        <title>Sequencing the genomes of 1000 actinobacteria strains.</title>
        <authorList>
            <person name="Klenk H.-P."/>
        </authorList>
    </citation>
    <scope>NUCLEOTIDE SEQUENCE [LARGE SCALE GENOMIC DNA]</scope>
    <source>
        <strain evidence="1 2">DSM 44442</strain>
    </source>
</reference>
<dbReference type="Pfam" id="PF10898">
    <property type="entry name" value="DUF2716"/>
    <property type="match status" value="1"/>
</dbReference>
<dbReference type="Gene3D" id="3.40.630.30">
    <property type="match status" value="1"/>
</dbReference>
<evidence type="ECO:0008006" key="3">
    <source>
        <dbReference type="Google" id="ProtNLM"/>
    </source>
</evidence>
<gene>
    <name evidence="1" type="ORF">HNR10_000389</name>
</gene>
<dbReference type="RefSeq" id="WP_312889055.1">
    <property type="nucleotide sequence ID" value="NZ_JACCFS010000001.1"/>
</dbReference>
<comment type="caution">
    <text evidence="1">The sequence shown here is derived from an EMBL/GenBank/DDBJ whole genome shotgun (WGS) entry which is preliminary data.</text>
</comment>
<dbReference type="InterPro" id="IPR020323">
    <property type="entry name" value="DUF2716"/>
</dbReference>
<organism evidence="1 2">
    <name type="scientific">Nocardiopsis aegyptia</name>
    <dbReference type="NCBI Taxonomy" id="220378"/>
    <lineage>
        <taxon>Bacteria</taxon>
        <taxon>Bacillati</taxon>
        <taxon>Actinomycetota</taxon>
        <taxon>Actinomycetes</taxon>
        <taxon>Streptosporangiales</taxon>
        <taxon>Nocardiopsidaceae</taxon>
        <taxon>Nocardiopsis</taxon>
    </lineage>
</organism>
<dbReference type="Proteomes" id="UP000572051">
    <property type="component" value="Unassembled WGS sequence"/>
</dbReference>
<dbReference type="AlphaFoldDB" id="A0A7Z0J7Y5"/>
<dbReference type="EMBL" id="JACCFS010000001">
    <property type="protein sequence ID" value="NYJ32508.1"/>
    <property type="molecule type" value="Genomic_DNA"/>
</dbReference>
<accession>A0A7Z0J7Y5</accession>